<feature type="transmembrane region" description="Helical" evidence="1">
    <location>
        <begin position="433"/>
        <end position="458"/>
    </location>
</feature>
<dbReference type="AlphaFoldDB" id="A0A6A4L128"/>
<organism evidence="2 3">
    <name type="scientific">Rhododendron williamsianum</name>
    <dbReference type="NCBI Taxonomy" id="262921"/>
    <lineage>
        <taxon>Eukaryota</taxon>
        <taxon>Viridiplantae</taxon>
        <taxon>Streptophyta</taxon>
        <taxon>Embryophyta</taxon>
        <taxon>Tracheophyta</taxon>
        <taxon>Spermatophyta</taxon>
        <taxon>Magnoliopsida</taxon>
        <taxon>eudicotyledons</taxon>
        <taxon>Gunneridae</taxon>
        <taxon>Pentapetalae</taxon>
        <taxon>asterids</taxon>
        <taxon>Ericales</taxon>
        <taxon>Ericaceae</taxon>
        <taxon>Ericoideae</taxon>
        <taxon>Rhodoreae</taxon>
        <taxon>Rhododendron</taxon>
    </lineage>
</organism>
<keyword evidence="1" id="KW-1133">Transmembrane helix</keyword>
<dbReference type="EMBL" id="QEFC01002720">
    <property type="protein sequence ID" value="KAE9451212.1"/>
    <property type="molecule type" value="Genomic_DNA"/>
</dbReference>
<dbReference type="PANTHER" id="PTHR13132">
    <property type="entry name" value="ALPHA- 1,6 -FUCOSYLTRANSFERASE"/>
    <property type="match status" value="1"/>
</dbReference>
<gene>
    <name evidence="2" type="ORF">C3L33_16883</name>
</gene>
<reference evidence="2 3" key="1">
    <citation type="journal article" date="2019" name="Genome Biol. Evol.">
        <title>The Rhododendron genome and chromosomal organization provide insight into shared whole-genome duplications across the heath family (Ericaceae).</title>
        <authorList>
            <person name="Soza V.L."/>
            <person name="Lindsley D."/>
            <person name="Waalkes A."/>
            <person name="Ramage E."/>
            <person name="Patwardhan R.P."/>
            <person name="Burton J.N."/>
            <person name="Adey A."/>
            <person name="Kumar A."/>
            <person name="Qiu R."/>
            <person name="Shendure J."/>
            <person name="Hall B."/>
        </authorList>
    </citation>
    <scope>NUCLEOTIDE SEQUENCE [LARGE SCALE GENOMIC DNA]</scope>
    <source>
        <strain evidence="2">RSF 1966-606</strain>
    </source>
</reference>
<proteinExistence type="predicted"/>
<evidence type="ECO:0000313" key="2">
    <source>
        <dbReference type="EMBL" id="KAE9451212.1"/>
    </source>
</evidence>
<dbReference type="OrthoDB" id="2014825at2759"/>
<name>A0A6A4L128_9ERIC</name>
<dbReference type="GO" id="GO:0006487">
    <property type="term" value="P:protein N-linked glycosylation"/>
    <property type="evidence" value="ECO:0007669"/>
    <property type="project" value="TreeGrafter"/>
</dbReference>
<sequence length="466" mass="53610">MDASNQKSIERVVSQRALQMGSSFPCQICVVGFLCGVCLATFFLAALTSLGTFAFGGISFSAFSNGITSGNSSSAIINMVTKGDCNLKAREIERVMHSQLTFDSKIDAKVSFLYSAWSASVNESMKGEGELLQGAGVRRSNVPKAPHLENCKLSSQVNKNLDKRVENEGFPPWTLWKGFLHTYPLSTAGERLKSEGAYPPWITGSDEENYPFTRKVQRDIWVHQHPLNCNDPDVKFLVADWERLPRLGPSRSSWSCYFFPETSQECRDRAFQLMKEKDAWEKGIITGKDNYKSKQICAWGNPWRYLQPTTDINGTLIASHRKMDRRWWRAQAVRYLMRFQTEYTCNLLNAERHATFGREAAKLVLATSVKEWTEEVREEPQSEMEQFVWSNHKPWMPRPLLSIHVRMGDKACEMKIFEFEEYMKRAERIRKHFPHLVSIWLSTEMQVIYSFLVLYILLSSRQKDPS</sequence>
<feature type="non-terminal residue" evidence="2">
    <location>
        <position position="1"/>
    </location>
</feature>
<keyword evidence="3" id="KW-1185">Reference proteome</keyword>
<comment type="caution">
    <text evidence="2">The sequence shown here is derived from an EMBL/GenBank/DDBJ whole genome shotgun (WGS) entry which is preliminary data.</text>
</comment>
<evidence type="ECO:0000256" key="1">
    <source>
        <dbReference type="SAM" id="Phobius"/>
    </source>
</evidence>
<keyword evidence="1" id="KW-0812">Transmembrane</keyword>
<dbReference type="PANTHER" id="PTHR13132:SF29">
    <property type="entry name" value="ALPHA-(1,6)-FUCOSYLTRANSFERASE"/>
    <property type="match status" value="1"/>
</dbReference>
<accession>A0A6A4L128</accession>
<keyword evidence="1" id="KW-0472">Membrane</keyword>
<protein>
    <submittedName>
        <fullName evidence="2">Uncharacterized protein</fullName>
    </submittedName>
</protein>
<dbReference type="GO" id="GO:0046921">
    <property type="term" value="F:alpha-(1-&gt;6)-fucosyltransferase activity"/>
    <property type="evidence" value="ECO:0007669"/>
    <property type="project" value="TreeGrafter"/>
</dbReference>
<feature type="transmembrane region" description="Helical" evidence="1">
    <location>
        <begin position="30"/>
        <end position="55"/>
    </location>
</feature>
<evidence type="ECO:0000313" key="3">
    <source>
        <dbReference type="Proteomes" id="UP000428333"/>
    </source>
</evidence>
<dbReference type="Proteomes" id="UP000428333">
    <property type="component" value="Linkage Group LG10"/>
</dbReference>